<proteinExistence type="predicted"/>
<evidence type="ECO:0000256" key="1">
    <source>
        <dbReference type="ARBA" id="ARBA00022723"/>
    </source>
</evidence>
<dbReference type="InterPro" id="IPR058739">
    <property type="entry name" value="NicX"/>
</dbReference>
<dbReference type="AlphaFoldDB" id="A0A6A8GJG5"/>
<comment type="caution">
    <text evidence="2">The sequence shown here is derived from an EMBL/GenBank/DDBJ whole genome shotgun (WGS) entry which is preliminary data.</text>
</comment>
<organism evidence="2 3">
    <name type="scientific">Haloferax litoreum</name>
    <dbReference type="NCBI Taxonomy" id="2666140"/>
    <lineage>
        <taxon>Archaea</taxon>
        <taxon>Methanobacteriati</taxon>
        <taxon>Methanobacteriota</taxon>
        <taxon>Stenosarchaea group</taxon>
        <taxon>Halobacteria</taxon>
        <taxon>Halobacteriales</taxon>
        <taxon>Haloferacaceae</taxon>
        <taxon>Haloferax</taxon>
    </lineage>
</organism>
<dbReference type="InterPro" id="IPR052170">
    <property type="entry name" value="M29_Exopeptidase"/>
</dbReference>
<dbReference type="Proteomes" id="UP000439022">
    <property type="component" value="Unassembled WGS sequence"/>
</dbReference>
<sequence>MGRTRKATRVAYRAAVELLAIGAEDDVLIVADESATEDCQEIIDALAGLSTELANSVVVCTMNDTAGDSETIPPGVIQAMHEASVLVGLTQTTSASFTHHDVPLGLRADEELRALGMTKRSFSDLTSPTVLDVDFGALTRFGARVRDQVAAASEIRVTSERGTDLVANIDGMPSMSTAVAHTPGDITVIGWGEVYQGPVVGTAEGTVVIDGPILGYGWPNGEVEIVIESGEVRALDGDPQIVTALETTLDENENARNLAEVAFGINPYANRRSTSIWKKGRGRTHIGIGNGLIYGQDVDSPVHIDFVMNDASVTLDGTQLIDSGSFVDDEVEA</sequence>
<keyword evidence="1" id="KW-0479">Metal-binding</keyword>
<accession>A0A6A8GJG5</accession>
<dbReference type="PANTHER" id="PTHR34448">
    <property type="entry name" value="AMINOPEPTIDASE"/>
    <property type="match status" value="1"/>
</dbReference>
<protein>
    <recommendedName>
        <fullName evidence="4">Leucyl aminopeptidase</fullName>
    </recommendedName>
</protein>
<dbReference type="RefSeq" id="WP_151164191.1">
    <property type="nucleotide sequence ID" value="NZ_WKJO01000002.1"/>
</dbReference>
<dbReference type="SUPFAM" id="SSF144052">
    <property type="entry name" value="Thermophilic metalloprotease-like"/>
    <property type="match status" value="1"/>
</dbReference>
<dbReference type="PANTHER" id="PTHR34448:SF1">
    <property type="entry name" value="BLL6088 PROTEIN"/>
    <property type="match status" value="1"/>
</dbReference>
<name>A0A6A8GJG5_9EURY</name>
<reference evidence="2 3" key="1">
    <citation type="submission" date="2019-11" db="EMBL/GenBank/DDBJ databases">
        <title>Whole genome sequence of Haloferax sp. MBLA0076.</title>
        <authorList>
            <person name="Seo M.-J."/>
            <person name="Cho E.-S."/>
        </authorList>
    </citation>
    <scope>NUCLEOTIDE SEQUENCE [LARGE SCALE GENOMIC DNA]</scope>
    <source>
        <strain evidence="2 3">MBLA0076</strain>
    </source>
</reference>
<dbReference type="Pfam" id="PF26233">
    <property type="entry name" value="NicX"/>
    <property type="match status" value="1"/>
</dbReference>
<gene>
    <name evidence="2" type="ORF">GJR96_15710</name>
</gene>
<evidence type="ECO:0000313" key="2">
    <source>
        <dbReference type="EMBL" id="MRX23398.1"/>
    </source>
</evidence>
<dbReference type="EMBL" id="WKJO01000002">
    <property type="protein sequence ID" value="MRX23398.1"/>
    <property type="molecule type" value="Genomic_DNA"/>
</dbReference>
<evidence type="ECO:0000313" key="3">
    <source>
        <dbReference type="Proteomes" id="UP000439022"/>
    </source>
</evidence>
<keyword evidence="3" id="KW-1185">Reference proteome</keyword>
<dbReference type="GO" id="GO:0046872">
    <property type="term" value="F:metal ion binding"/>
    <property type="evidence" value="ECO:0007669"/>
    <property type="project" value="UniProtKB-KW"/>
</dbReference>
<evidence type="ECO:0008006" key="4">
    <source>
        <dbReference type="Google" id="ProtNLM"/>
    </source>
</evidence>